<dbReference type="EMBL" id="JACCBJ010000001">
    <property type="protein sequence ID" value="NYD72800.1"/>
    <property type="molecule type" value="Genomic_DNA"/>
</dbReference>
<dbReference type="GO" id="GO:0004497">
    <property type="term" value="F:monooxygenase activity"/>
    <property type="evidence" value="ECO:0007669"/>
    <property type="project" value="UniProtKB-KW"/>
</dbReference>
<feature type="transmembrane region" description="Helical" evidence="1">
    <location>
        <begin position="33"/>
        <end position="56"/>
    </location>
</feature>
<keyword evidence="3" id="KW-1185">Reference proteome</keyword>
<dbReference type="Proteomes" id="UP000589620">
    <property type="component" value="Unassembled WGS sequence"/>
</dbReference>
<dbReference type="RefSeq" id="WP_179454127.1">
    <property type="nucleotide sequence ID" value="NZ_BAAAPX010000001.1"/>
</dbReference>
<evidence type="ECO:0000313" key="2">
    <source>
        <dbReference type="EMBL" id="NYD72800.1"/>
    </source>
</evidence>
<comment type="caution">
    <text evidence="2">The sequence shown here is derived from an EMBL/GenBank/DDBJ whole genome shotgun (WGS) entry which is preliminary data.</text>
</comment>
<keyword evidence="1" id="KW-1133">Transmembrane helix</keyword>
<evidence type="ECO:0000313" key="3">
    <source>
        <dbReference type="Proteomes" id="UP000589620"/>
    </source>
</evidence>
<feature type="transmembrane region" description="Helical" evidence="1">
    <location>
        <begin position="7"/>
        <end position="27"/>
    </location>
</feature>
<evidence type="ECO:0000256" key="1">
    <source>
        <dbReference type="SAM" id="Phobius"/>
    </source>
</evidence>
<proteinExistence type="predicted"/>
<organism evidence="2 3">
    <name type="scientific">Leifsonia soli</name>
    <dbReference type="NCBI Taxonomy" id="582665"/>
    <lineage>
        <taxon>Bacteria</taxon>
        <taxon>Bacillati</taxon>
        <taxon>Actinomycetota</taxon>
        <taxon>Actinomycetes</taxon>
        <taxon>Micrococcales</taxon>
        <taxon>Microbacteriaceae</taxon>
        <taxon>Leifsonia</taxon>
    </lineage>
</organism>
<keyword evidence="2" id="KW-0560">Oxidoreductase</keyword>
<protein>
    <submittedName>
        <fullName evidence="2">Antibiotic biosynthesis monooxygenase (ABM) superfamily enzyme</fullName>
    </submittedName>
</protein>
<sequence length="67" mass="7496">MIRWINVVAPMWTFILGLLIGVLPGGVTNPANVLAIGLYLCTLLLLVPLGMFARWLERQEDDESKRS</sequence>
<reference evidence="2 3" key="1">
    <citation type="submission" date="2020-07" db="EMBL/GenBank/DDBJ databases">
        <title>Sequencing the genomes of 1000 actinobacteria strains.</title>
        <authorList>
            <person name="Klenk H.-P."/>
        </authorList>
    </citation>
    <scope>NUCLEOTIDE SEQUENCE [LARGE SCALE GENOMIC DNA]</scope>
    <source>
        <strain evidence="2 3">DSM 23871</strain>
    </source>
</reference>
<keyword evidence="1" id="KW-0812">Transmembrane</keyword>
<keyword evidence="1" id="KW-0472">Membrane</keyword>
<name>A0A852SW86_9MICO</name>
<keyword evidence="2" id="KW-0503">Monooxygenase</keyword>
<gene>
    <name evidence="2" type="ORF">BJ963_000319</name>
</gene>
<dbReference type="AlphaFoldDB" id="A0A852SW86"/>
<accession>A0A852SW86</accession>